<reference evidence="1" key="1">
    <citation type="submission" date="2022-11" db="EMBL/GenBank/DDBJ databases">
        <title>Minimal conservation of predation-associated metabolite biosynthetic gene clusters underscores biosynthetic potential of Myxococcota including descriptions for ten novel species: Archangium lansinium sp. nov., Myxococcus landrumus sp. nov., Nannocystis bai.</title>
        <authorList>
            <person name="Ahearne A."/>
            <person name="Stevens C."/>
            <person name="Phillips K."/>
        </authorList>
    </citation>
    <scope>NUCLEOTIDE SEQUENCE</scope>
    <source>
        <strain evidence="1">Na p29</strain>
    </source>
</reference>
<evidence type="ECO:0000313" key="1">
    <source>
        <dbReference type="EMBL" id="MCY1004476.1"/>
    </source>
</evidence>
<sequence>MALIREIDDLATAKQRLETELKVQGAKLASALAERDSALRALGEAGQATESP</sequence>
<gene>
    <name evidence="1" type="ORF">OV079_02600</name>
</gene>
<name>A0A9X3EPM6_9BACT</name>
<dbReference type="AlphaFoldDB" id="A0A9X3EPM6"/>
<evidence type="ECO:0000313" key="2">
    <source>
        <dbReference type="Proteomes" id="UP001150924"/>
    </source>
</evidence>
<dbReference type="EMBL" id="JAPNKE010000002">
    <property type="protein sequence ID" value="MCY1004476.1"/>
    <property type="molecule type" value="Genomic_DNA"/>
</dbReference>
<accession>A0A9X3EPM6</accession>
<proteinExistence type="predicted"/>
<keyword evidence="2" id="KW-1185">Reference proteome</keyword>
<dbReference type="RefSeq" id="WP_267766026.1">
    <property type="nucleotide sequence ID" value="NZ_JAPNKE010000002.1"/>
</dbReference>
<protein>
    <submittedName>
        <fullName evidence="1">Uncharacterized protein</fullName>
    </submittedName>
</protein>
<dbReference type="Proteomes" id="UP001150924">
    <property type="component" value="Unassembled WGS sequence"/>
</dbReference>
<comment type="caution">
    <text evidence="1">The sequence shown here is derived from an EMBL/GenBank/DDBJ whole genome shotgun (WGS) entry which is preliminary data.</text>
</comment>
<organism evidence="1 2">
    <name type="scientific">Nannocystis pusilla</name>
    <dbReference type="NCBI Taxonomy" id="889268"/>
    <lineage>
        <taxon>Bacteria</taxon>
        <taxon>Pseudomonadati</taxon>
        <taxon>Myxococcota</taxon>
        <taxon>Polyangia</taxon>
        <taxon>Nannocystales</taxon>
        <taxon>Nannocystaceae</taxon>
        <taxon>Nannocystis</taxon>
    </lineage>
</organism>